<protein>
    <submittedName>
        <fullName evidence="1">Uncharacterized protein</fullName>
    </submittedName>
</protein>
<sequence>MVFSDGGGREGQR</sequence>
<organism evidence="1">
    <name type="scientific">Arundo donax</name>
    <name type="common">Giant reed</name>
    <name type="synonym">Donax arundinaceus</name>
    <dbReference type="NCBI Taxonomy" id="35708"/>
    <lineage>
        <taxon>Eukaryota</taxon>
        <taxon>Viridiplantae</taxon>
        <taxon>Streptophyta</taxon>
        <taxon>Embryophyta</taxon>
        <taxon>Tracheophyta</taxon>
        <taxon>Spermatophyta</taxon>
        <taxon>Magnoliopsida</taxon>
        <taxon>Liliopsida</taxon>
        <taxon>Poales</taxon>
        <taxon>Poaceae</taxon>
        <taxon>PACMAD clade</taxon>
        <taxon>Arundinoideae</taxon>
        <taxon>Arundineae</taxon>
        <taxon>Arundo</taxon>
    </lineage>
</organism>
<reference evidence="1" key="2">
    <citation type="journal article" date="2015" name="Data Brief">
        <title>Shoot transcriptome of the giant reed, Arundo donax.</title>
        <authorList>
            <person name="Barrero R.A."/>
            <person name="Guerrero F.D."/>
            <person name="Moolhuijzen P."/>
            <person name="Goolsby J.A."/>
            <person name="Tidwell J."/>
            <person name="Bellgard S.E."/>
            <person name="Bellgard M.I."/>
        </authorList>
    </citation>
    <scope>NUCLEOTIDE SEQUENCE</scope>
    <source>
        <tissue evidence="1">Shoot tissue taken approximately 20 cm above the soil surface</tissue>
    </source>
</reference>
<proteinExistence type="predicted"/>
<name>A0A0A9D5N5_ARUDO</name>
<accession>A0A0A9D5N5</accession>
<reference evidence="1" key="1">
    <citation type="submission" date="2014-09" db="EMBL/GenBank/DDBJ databases">
        <authorList>
            <person name="Magalhaes I.L.F."/>
            <person name="Oliveira U."/>
            <person name="Santos F.R."/>
            <person name="Vidigal T.H.D.A."/>
            <person name="Brescovit A.D."/>
            <person name="Santos A.J."/>
        </authorList>
    </citation>
    <scope>NUCLEOTIDE SEQUENCE</scope>
    <source>
        <tissue evidence="1">Shoot tissue taken approximately 20 cm above the soil surface</tissue>
    </source>
</reference>
<dbReference type="EMBL" id="GBRH01213976">
    <property type="protein sequence ID" value="JAD83919.1"/>
    <property type="molecule type" value="Transcribed_RNA"/>
</dbReference>
<evidence type="ECO:0000313" key="1">
    <source>
        <dbReference type="EMBL" id="JAD83919.1"/>
    </source>
</evidence>